<dbReference type="GO" id="GO:0008705">
    <property type="term" value="F:methionine synthase activity"/>
    <property type="evidence" value="ECO:0007669"/>
    <property type="project" value="TreeGrafter"/>
</dbReference>
<dbReference type="SUPFAM" id="SSF52242">
    <property type="entry name" value="Cobalamin (vitamin B12)-binding domain"/>
    <property type="match status" value="1"/>
</dbReference>
<reference evidence="5" key="1">
    <citation type="submission" date="2020-12" db="EMBL/GenBank/DDBJ databases">
        <title>Geomonas sp. Red875, isolated from river sediment.</title>
        <authorList>
            <person name="Xu Z."/>
            <person name="Zhang Z."/>
            <person name="Masuda Y."/>
            <person name="Itoh H."/>
            <person name="Senoo K."/>
        </authorList>
    </citation>
    <scope>NUCLEOTIDE SEQUENCE</scope>
    <source>
        <strain evidence="5">Red875</strain>
    </source>
</reference>
<dbReference type="Proteomes" id="UP000636888">
    <property type="component" value="Unassembled WGS sequence"/>
</dbReference>
<dbReference type="Pfam" id="PF02607">
    <property type="entry name" value="B12-binding_2"/>
    <property type="match status" value="1"/>
</dbReference>
<name>A0A8J7J0X3_9BACT</name>
<dbReference type="InterPro" id="IPR003759">
    <property type="entry name" value="Cbl-bd_cap"/>
</dbReference>
<dbReference type="PANTHER" id="PTHR45833">
    <property type="entry name" value="METHIONINE SYNTHASE"/>
    <property type="match status" value="1"/>
</dbReference>
<evidence type="ECO:0000259" key="4">
    <source>
        <dbReference type="PROSITE" id="PS51337"/>
    </source>
</evidence>
<proteinExistence type="predicted"/>
<keyword evidence="1" id="KW-0479">Metal-binding</keyword>
<evidence type="ECO:0000259" key="3">
    <source>
        <dbReference type="PROSITE" id="PS51332"/>
    </source>
</evidence>
<dbReference type="GO" id="GO:0046872">
    <property type="term" value="F:metal ion binding"/>
    <property type="evidence" value="ECO:0007669"/>
    <property type="project" value="UniProtKB-KW"/>
</dbReference>
<protein>
    <submittedName>
        <fullName evidence="5">Cobalamin-dependent protein</fullName>
    </submittedName>
</protein>
<evidence type="ECO:0000256" key="2">
    <source>
        <dbReference type="ARBA" id="ARBA00023285"/>
    </source>
</evidence>
<dbReference type="Pfam" id="PF02310">
    <property type="entry name" value="B12-binding"/>
    <property type="match status" value="1"/>
</dbReference>
<dbReference type="EMBL" id="JAEMHM010000013">
    <property type="protein sequence ID" value="MBJ6726347.1"/>
    <property type="molecule type" value="Genomic_DNA"/>
</dbReference>
<evidence type="ECO:0000256" key="1">
    <source>
        <dbReference type="ARBA" id="ARBA00022723"/>
    </source>
</evidence>
<accession>A0A8J7J0X3</accession>
<dbReference type="SMART" id="SM01018">
    <property type="entry name" value="B12-binding_2"/>
    <property type="match status" value="1"/>
</dbReference>
<dbReference type="Gene3D" id="3.40.50.280">
    <property type="entry name" value="Cobalamin-binding domain"/>
    <property type="match status" value="1"/>
</dbReference>
<dbReference type="GO" id="GO:0046653">
    <property type="term" value="P:tetrahydrofolate metabolic process"/>
    <property type="evidence" value="ECO:0007669"/>
    <property type="project" value="TreeGrafter"/>
</dbReference>
<dbReference type="GO" id="GO:0050667">
    <property type="term" value="P:homocysteine metabolic process"/>
    <property type="evidence" value="ECO:0007669"/>
    <property type="project" value="TreeGrafter"/>
</dbReference>
<gene>
    <name evidence="5" type="ORF">JFN93_16675</name>
</gene>
<dbReference type="InterPro" id="IPR036724">
    <property type="entry name" value="Cobalamin-bd_sf"/>
</dbReference>
<evidence type="ECO:0000313" key="5">
    <source>
        <dbReference type="EMBL" id="MBJ6726347.1"/>
    </source>
</evidence>
<dbReference type="InterPro" id="IPR050554">
    <property type="entry name" value="Met_Synthase/Corrinoid"/>
</dbReference>
<dbReference type="Gene3D" id="1.10.1240.10">
    <property type="entry name" value="Methionine synthase domain"/>
    <property type="match status" value="1"/>
</dbReference>
<dbReference type="InterPro" id="IPR006158">
    <property type="entry name" value="Cobalamin-bd"/>
</dbReference>
<dbReference type="InterPro" id="IPR036594">
    <property type="entry name" value="Meth_synthase_dom"/>
</dbReference>
<sequence>MNAAELSNKLFATMIEADRSGAARIVEEALSDGMPPQQVIAEILDPAIVRLGKQWEEQTMSLAQNYVASKIAEDTLLRCIPKKDERSLNKGAVVIGNIEDDFHSLGRRSVGLFLEAAGWEVHDLGNDIPAEQFVEKAQEVGASVIGVSAMMQTTALNIRKVRELLDQRHLNGSIKLAVGGAVFNWRPELVAEVGGDGTAHNAVGADELFLRLRSETGGR</sequence>
<dbReference type="SUPFAM" id="SSF47644">
    <property type="entry name" value="Methionine synthase domain"/>
    <property type="match status" value="1"/>
</dbReference>
<feature type="domain" description="B12-binding" evidence="3">
    <location>
        <begin position="90"/>
        <end position="219"/>
    </location>
</feature>
<dbReference type="PANTHER" id="PTHR45833:SF1">
    <property type="entry name" value="METHIONINE SYNTHASE"/>
    <property type="match status" value="1"/>
</dbReference>
<feature type="domain" description="B12-binding N-terminal" evidence="4">
    <location>
        <begin position="1"/>
        <end position="91"/>
    </location>
</feature>
<keyword evidence="2" id="KW-0170">Cobalt</keyword>
<comment type="caution">
    <text evidence="5">The sequence shown here is derived from an EMBL/GenBank/DDBJ whole genome shotgun (WGS) entry which is preliminary data.</text>
</comment>
<dbReference type="GO" id="GO:0031419">
    <property type="term" value="F:cobalamin binding"/>
    <property type="evidence" value="ECO:0007669"/>
    <property type="project" value="InterPro"/>
</dbReference>
<evidence type="ECO:0000313" key="6">
    <source>
        <dbReference type="Proteomes" id="UP000636888"/>
    </source>
</evidence>
<dbReference type="GO" id="GO:0005829">
    <property type="term" value="C:cytosol"/>
    <property type="evidence" value="ECO:0007669"/>
    <property type="project" value="TreeGrafter"/>
</dbReference>
<dbReference type="PROSITE" id="PS51337">
    <property type="entry name" value="B12_BINDING_NTER"/>
    <property type="match status" value="1"/>
</dbReference>
<organism evidence="5 6">
    <name type="scientific">Geomesophilobacter sediminis</name>
    <dbReference type="NCBI Taxonomy" id="2798584"/>
    <lineage>
        <taxon>Bacteria</taxon>
        <taxon>Pseudomonadati</taxon>
        <taxon>Thermodesulfobacteriota</taxon>
        <taxon>Desulfuromonadia</taxon>
        <taxon>Geobacterales</taxon>
        <taxon>Geobacteraceae</taxon>
        <taxon>Geomesophilobacter</taxon>
    </lineage>
</organism>
<keyword evidence="6" id="KW-1185">Reference proteome</keyword>
<dbReference type="PROSITE" id="PS51332">
    <property type="entry name" value="B12_BINDING"/>
    <property type="match status" value="1"/>
</dbReference>
<dbReference type="AlphaFoldDB" id="A0A8J7J0X3"/>